<dbReference type="InterPro" id="IPR020568">
    <property type="entry name" value="Ribosomal_Su5_D2-typ_SF"/>
</dbReference>
<proteinExistence type="inferred from homology"/>
<dbReference type="FunFam" id="3.30.230.40:FF:000003">
    <property type="entry name" value="Imidazoleglycerol-phosphate dehydratase HisB"/>
    <property type="match status" value="1"/>
</dbReference>
<evidence type="ECO:0000256" key="8">
    <source>
        <dbReference type="RuleBase" id="RU000598"/>
    </source>
</evidence>
<evidence type="ECO:0000256" key="5">
    <source>
        <dbReference type="ARBA" id="ARBA00022605"/>
    </source>
</evidence>
<dbReference type="OrthoDB" id="447729at2759"/>
<dbReference type="PANTHER" id="PTHR23133">
    <property type="entry name" value="IMIDAZOLEGLYCEROL-PHOSPHATE DEHYDRATASE HIS7"/>
    <property type="match status" value="1"/>
</dbReference>
<organism evidence="9 10">
    <name type="scientific">Fistulifera solaris</name>
    <name type="common">Oleaginous diatom</name>
    <dbReference type="NCBI Taxonomy" id="1519565"/>
    <lineage>
        <taxon>Eukaryota</taxon>
        <taxon>Sar</taxon>
        <taxon>Stramenopiles</taxon>
        <taxon>Ochrophyta</taxon>
        <taxon>Bacillariophyta</taxon>
        <taxon>Bacillariophyceae</taxon>
        <taxon>Bacillariophycidae</taxon>
        <taxon>Naviculales</taxon>
        <taxon>Naviculaceae</taxon>
        <taxon>Fistulifera</taxon>
    </lineage>
</organism>
<dbReference type="Proteomes" id="UP000198406">
    <property type="component" value="Unassembled WGS sequence"/>
</dbReference>
<evidence type="ECO:0000256" key="1">
    <source>
        <dbReference type="ARBA" id="ARBA00001723"/>
    </source>
</evidence>
<evidence type="ECO:0000256" key="4">
    <source>
        <dbReference type="ARBA" id="ARBA00012075"/>
    </source>
</evidence>
<dbReference type="Gene3D" id="3.30.230.40">
    <property type="entry name" value="Imidazole glycerol phosphate dehydratase, domain 1"/>
    <property type="match status" value="4"/>
</dbReference>
<protein>
    <recommendedName>
        <fullName evidence="4 8">Imidazoleglycerol-phosphate dehydratase</fullName>
        <ecNumber evidence="4 8">4.2.1.19</ecNumber>
    </recommendedName>
</protein>
<dbReference type="InterPro" id="IPR038494">
    <property type="entry name" value="IGPD_sf"/>
</dbReference>
<evidence type="ECO:0000313" key="10">
    <source>
        <dbReference type="Proteomes" id="UP000198406"/>
    </source>
</evidence>
<dbReference type="EC" id="4.2.1.19" evidence="4 8"/>
<gene>
    <name evidence="9" type="ORF">FisN_27Hh080</name>
</gene>
<dbReference type="GO" id="GO:0000105">
    <property type="term" value="P:L-histidine biosynthetic process"/>
    <property type="evidence" value="ECO:0007669"/>
    <property type="project" value="UniProtKB-UniPathway"/>
</dbReference>
<dbReference type="EMBL" id="BDSP01000271">
    <property type="protein sequence ID" value="GAX28269.1"/>
    <property type="molecule type" value="Genomic_DNA"/>
</dbReference>
<evidence type="ECO:0000313" key="9">
    <source>
        <dbReference type="EMBL" id="GAX28269.1"/>
    </source>
</evidence>
<keyword evidence="6 8" id="KW-0368">Histidine biosynthesis</keyword>
<dbReference type="InterPro" id="IPR020565">
    <property type="entry name" value="ImidazoleglycerP_deHydtase_CS"/>
</dbReference>
<dbReference type="Pfam" id="PF00475">
    <property type="entry name" value="IGPD"/>
    <property type="match status" value="2"/>
</dbReference>
<accession>A0A1Z5KPS4</accession>
<dbReference type="InterPro" id="IPR000807">
    <property type="entry name" value="ImidazoleglycerolP_deHydtase"/>
</dbReference>
<dbReference type="PROSITE" id="PS00954">
    <property type="entry name" value="IGP_DEHYDRATASE_1"/>
    <property type="match status" value="1"/>
</dbReference>
<comment type="caution">
    <text evidence="9">The sequence shown here is derived from an EMBL/GenBank/DDBJ whole genome shotgun (WGS) entry which is preliminary data.</text>
</comment>
<dbReference type="AlphaFoldDB" id="A0A1Z5KPS4"/>
<name>A0A1Z5KPS4_FISSO</name>
<reference evidence="9 10" key="1">
    <citation type="journal article" date="2015" name="Plant Cell">
        <title>Oil accumulation by the oleaginous diatom Fistulifera solaris as revealed by the genome and transcriptome.</title>
        <authorList>
            <person name="Tanaka T."/>
            <person name="Maeda Y."/>
            <person name="Veluchamy A."/>
            <person name="Tanaka M."/>
            <person name="Abida H."/>
            <person name="Marechal E."/>
            <person name="Bowler C."/>
            <person name="Muto M."/>
            <person name="Sunaga Y."/>
            <person name="Tanaka M."/>
            <person name="Yoshino T."/>
            <person name="Taniguchi T."/>
            <person name="Fukuda Y."/>
            <person name="Nemoto M."/>
            <person name="Matsumoto M."/>
            <person name="Wong P.S."/>
            <person name="Aburatani S."/>
            <person name="Fujibuchi W."/>
        </authorList>
    </citation>
    <scope>NUCLEOTIDE SEQUENCE [LARGE SCALE GENOMIC DNA]</scope>
    <source>
        <strain evidence="9 10">JPCC DA0580</strain>
    </source>
</reference>
<dbReference type="UniPathway" id="UPA00031">
    <property type="reaction ID" value="UER00011"/>
</dbReference>
<evidence type="ECO:0000256" key="3">
    <source>
        <dbReference type="ARBA" id="ARBA00007481"/>
    </source>
</evidence>
<dbReference type="GO" id="GO:0004424">
    <property type="term" value="F:imidazoleglycerol-phosphate dehydratase activity"/>
    <property type="evidence" value="ECO:0007669"/>
    <property type="project" value="UniProtKB-EC"/>
</dbReference>
<dbReference type="SUPFAM" id="SSF54211">
    <property type="entry name" value="Ribosomal protein S5 domain 2-like"/>
    <property type="match status" value="4"/>
</dbReference>
<comment type="catalytic activity">
    <reaction evidence="1 8">
        <text>D-erythro-1-(imidazol-4-yl)glycerol 3-phosphate = 3-(imidazol-4-yl)-2-oxopropyl phosphate + H2O</text>
        <dbReference type="Rhea" id="RHEA:11040"/>
        <dbReference type="ChEBI" id="CHEBI:15377"/>
        <dbReference type="ChEBI" id="CHEBI:57766"/>
        <dbReference type="ChEBI" id="CHEBI:58278"/>
        <dbReference type="EC" id="4.2.1.19"/>
    </reaction>
</comment>
<evidence type="ECO:0000256" key="2">
    <source>
        <dbReference type="ARBA" id="ARBA00005047"/>
    </source>
</evidence>
<keyword evidence="10" id="KW-1185">Reference proteome</keyword>
<dbReference type="PROSITE" id="PS00955">
    <property type="entry name" value="IGP_DEHYDRATASE_2"/>
    <property type="match status" value="1"/>
</dbReference>
<keyword evidence="7 8" id="KW-0456">Lyase</keyword>
<sequence>MTTPLPTVHSLSCHDLQKPAGPLQTGIGFLDHMLDQINSHAQVGIALVLEGDIEDKNRHASLDPVTFLSFVGKTVGTALLPLLNDKQQQLPVTFSCPLDEALVECKLSFSPEHAGCEYLHFTPLGKYARTHLGQLNVSQLPVFWEALAQAAQLQLIFTKVRGDNAHHIIESSFKAFSRALRNFIDAKDLYTAEGANAQASTALQRQASLQRSTKETSIAVALQLDGGSAGTKIATGLPTLDRFWTRVAEAAQLSLKIEAAGDLWIDEHHTAEDVAIAVGQCFDQALGSKAGLNRMWSCSTDGLQVIMDLSNRPCLVQNLHWDTEFVDPAAGDLSCEMMEHVLESWVVNARWTVHIVQSGPVRADDLAVALGTAVRYCCSVDVRRAGATASSKGTLSV</sequence>
<evidence type="ECO:0000256" key="6">
    <source>
        <dbReference type="ARBA" id="ARBA00023102"/>
    </source>
</evidence>
<dbReference type="InParanoid" id="A0A1Z5KPS4"/>
<comment type="pathway">
    <text evidence="2 8">Amino-acid biosynthesis; L-histidine biosynthesis; L-histidine from 5-phospho-alpha-D-ribose 1-diphosphate: step 6/9.</text>
</comment>
<comment type="similarity">
    <text evidence="3 8">Belongs to the imidazoleglycerol-phosphate dehydratase family.</text>
</comment>
<evidence type="ECO:0000256" key="7">
    <source>
        <dbReference type="ARBA" id="ARBA00023239"/>
    </source>
</evidence>
<dbReference type="PANTHER" id="PTHR23133:SF2">
    <property type="entry name" value="IMIDAZOLEGLYCEROL-PHOSPHATE DEHYDRATASE"/>
    <property type="match status" value="1"/>
</dbReference>
<keyword evidence="5" id="KW-0028">Amino-acid biosynthesis</keyword>